<accession>A0A3S5BGE9</accession>
<gene>
    <name evidence="1" type="ORF">PXEA_LOCUS37853</name>
</gene>
<dbReference type="EMBL" id="CAAALY010298190">
    <property type="protein sequence ID" value="VEL44413.1"/>
    <property type="molecule type" value="Genomic_DNA"/>
</dbReference>
<dbReference type="Proteomes" id="UP000784294">
    <property type="component" value="Unassembled WGS sequence"/>
</dbReference>
<dbReference type="OrthoDB" id="297496at2759"/>
<reference evidence="1" key="1">
    <citation type="submission" date="2018-11" db="EMBL/GenBank/DDBJ databases">
        <authorList>
            <consortium name="Pathogen Informatics"/>
        </authorList>
    </citation>
    <scope>NUCLEOTIDE SEQUENCE</scope>
</reference>
<comment type="caution">
    <text evidence="1">The sequence shown here is derived from an EMBL/GenBank/DDBJ whole genome shotgun (WGS) entry which is preliminary data.</text>
</comment>
<dbReference type="AlphaFoldDB" id="A0A3S5BGE9"/>
<proteinExistence type="predicted"/>
<evidence type="ECO:0000313" key="1">
    <source>
        <dbReference type="EMBL" id="VEL44413.1"/>
    </source>
</evidence>
<protein>
    <recommendedName>
        <fullName evidence="3">Potassium channel domain-containing protein</fullName>
    </recommendedName>
</protein>
<evidence type="ECO:0000313" key="2">
    <source>
        <dbReference type="Proteomes" id="UP000784294"/>
    </source>
</evidence>
<sequence>MLQLTTTLSQFAIDLFVINFQPAKNCNRITETPLGANWNIINAIYFCATVVTTIGEAWTSHFESFLVAVAVTVATRLQPGLVHTAKWARPKQADKIAFVYRWVRQRLRRRQRRRARARETDLISNESAVDRRCCQVPKVYLIPRHINAKQLGLQDTLQAIYTLAHFSFRWNGLAVRIFGISRLRD</sequence>
<keyword evidence="2" id="KW-1185">Reference proteome</keyword>
<evidence type="ECO:0008006" key="3">
    <source>
        <dbReference type="Google" id="ProtNLM"/>
    </source>
</evidence>
<name>A0A3S5BGE9_9PLAT</name>
<organism evidence="1 2">
    <name type="scientific">Protopolystoma xenopodis</name>
    <dbReference type="NCBI Taxonomy" id="117903"/>
    <lineage>
        <taxon>Eukaryota</taxon>
        <taxon>Metazoa</taxon>
        <taxon>Spiralia</taxon>
        <taxon>Lophotrochozoa</taxon>
        <taxon>Platyhelminthes</taxon>
        <taxon>Monogenea</taxon>
        <taxon>Polyopisthocotylea</taxon>
        <taxon>Polystomatidea</taxon>
        <taxon>Polystomatidae</taxon>
        <taxon>Protopolystoma</taxon>
    </lineage>
</organism>